<feature type="binding site" evidence="9">
    <location>
        <position position="199"/>
    </location>
    <ligand>
        <name>1-deoxy-D-xylulose 5-phosphate</name>
        <dbReference type="ChEBI" id="CHEBI:57792"/>
    </ligand>
</feature>
<evidence type="ECO:0000256" key="5">
    <source>
        <dbReference type="ARBA" id="ARBA00023002"/>
    </source>
</evidence>
<evidence type="ECO:0000256" key="9">
    <source>
        <dbReference type="HAMAP-Rule" id="MF_00183"/>
    </source>
</evidence>
<dbReference type="GO" id="GO:0051484">
    <property type="term" value="P:isopentenyl diphosphate biosynthetic process, methylerythritol 4-phosphate pathway involved in terpenoid biosynthetic process"/>
    <property type="evidence" value="ECO:0007669"/>
    <property type="project" value="TreeGrafter"/>
</dbReference>
<dbReference type="Pfam" id="PF02670">
    <property type="entry name" value="DXP_reductoisom"/>
    <property type="match status" value="1"/>
</dbReference>
<feature type="binding site" evidence="9">
    <location>
        <position position="200"/>
    </location>
    <ligand>
        <name>1-deoxy-D-xylulose 5-phosphate</name>
        <dbReference type="ChEBI" id="CHEBI:57792"/>
    </ligand>
</feature>
<feature type="domain" description="1-deoxy-D-xylulose 5-phosphate reductoisomerase C-terminal" evidence="11">
    <location>
        <begin position="129"/>
        <end position="211"/>
    </location>
</feature>
<evidence type="ECO:0000256" key="7">
    <source>
        <dbReference type="ARBA" id="ARBA00023229"/>
    </source>
</evidence>
<dbReference type="InterPro" id="IPR013644">
    <property type="entry name" value="DXP_reductoisomerase_C"/>
</dbReference>
<evidence type="ECO:0000313" key="14">
    <source>
        <dbReference type="Proteomes" id="UP000031662"/>
    </source>
</evidence>
<feature type="binding site" evidence="9">
    <location>
        <position position="194"/>
    </location>
    <ligand>
        <name>1-deoxy-D-xylulose 5-phosphate</name>
        <dbReference type="ChEBI" id="CHEBI:57792"/>
    </ligand>
</feature>
<feature type="binding site" evidence="9">
    <location>
        <position position="113"/>
    </location>
    <ligand>
        <name>NADPH</name>
        <dbReference type="ChEBI" id="CHEBI:57783"/>
    </ligand>
</feature>
<dbReference type="EMBL" id="AP014523">
    <property type="protein sequence ID" value="BAO97850.1"/>
    <property type="molecule type" value="Genomic_DNA"/>
</dbReference>
<feature type="binding site" evidence="9">
    <location>
        <position position="33"/>
    </location>
    <ligand>
        <name>NADPH</name>
        <dbReference type="ChEBI" id="CHEBI:57783"/>
    </ligand>
</feature>
<dbReference type="InterPro" id="IPR026877">
    <property type="entry name" value="DXPR_C"/>
</dbReference>
<dbReference type="GO" id="GO:0016853">
    <property type="term" value="F:isomerase activity"/>
    <property type="evidence" value="ECO:0007669"/>
    <property type="project" value="UniProtKB-KW"/>
</dbReference>
<evidence type="ECO:0000256" key="1">
    <source>
        <dbReference type="ARBA" id="ARBA00005094"/>
    </source>
</evidence>
<dbReference type="HOGENOM" id="CLU_035714_4_0_7"/>
<feature type="binding site" evidence="9">
    <location>
        <position position="32"/>
    </location>
    <ligand>
        <name>NADPH</name>
        <dbReference type="ChEBI" id="CHEBI:57783"/>
    </ligand>
</feature>
<dbReference type="GO" id="GO:0030145">
    <property type="term" value="F:manganese ion binding"/>
    <property type="evidence" value="ECO:0007669"/>
    <property type="project" value="TreeGrafter"/>
</dbReference>
<keyword evidence="3 9" id="KW-0479">Metal-binding</keyword>
<dbReference type="HAMAP" id="MF_00183">
    <property type="entry name" value="DXP_reductoisom"/>
    <property type="match status" value="1"/>
</dbReference>
<dbReference type="InterPro" id="IPR013512">
    <property type="entry name" value="DXP_reductoisomerase_N"/>
</dbReference>
<keyword evidence="6 9" id="KW-0464">Manganese</keyword>
<feature type="binding site" evidence="9">
    <location>
        <position position="135"/>
    </location>
    <ligand>
        <name>1-deoxy-D-xylulose 5-phosphate</name>
        <dbReference type="ChEBI" id="CHEBI:57792"/>
    </ligand>
</feature>
<dbReference type="AlphaFoldDB" id="A0A060PT76"/>
<evidence type="ECO:0000313" key="13">
    <source>
        <dbReference type="EMBL" id="BAO97850.1"/>
    </source>
</evidence>
<dbReference type="PIRSF" id="PIRSF006205">
    <property type="entry name" value="Dxp_reductismrs"/>
    <property type="match status" value="1"/>
</dbReference>
<dbReference type="InterPro" id="IPR036291">
    <property type="entry name" value="NAD(P)-bd_dom_sf"/>
</dbReference>
<keyword evidence="13" id="KW-0413">Isomerase</keyword>
<dbReference type="Proteomes" id="UP000031662">
    <property type="component" value="Chromosome"/>
</dbReference>
<keyword evidence="7 9" id="KW-0414">Isoprene biosynthesis</keyword>
<keyword evidence="5 9" id="KW-0560">Oxidoreductase</keyword>
<keyword evidence="9" id="KW-0460">Magnesium</keyword>
<feature type="binding site" evidence="9">
    <location>
        <position position="181"/>
    </location>
    <ligand>
        <name>1-deoxy-D-xylulose 5-phosphate</name>
        <dbReference type="ChEBI" id="CHEBI:57792"/>
    </ligand>
</feature>
<comment type="cofactor">
    <cofactor evidence="9">
        <name>Mg(2+)</name>
        <dbReference type="ChEBI" id="CHEBI:18420"/>
    </cofactor>
    <cofactor evidence="9">
        <name>Mn(2+)</name>
        <dbReference type="ChEBI" id="CHEBI:29035"/>
    </cofactor>
</comment>
<dbReference type="Gene3D" id="3.40.50.720">
    <property type="entry name" value="NAD(P)-binding Rossmann-like Domain"/>
    <property type="match status" value="1"/>
</dbReference>
<dbReference type="FunFam" id="3.40.50.720:FF:000771">
    <property type="entry name" value="1-deoxy-D-xylulose 5-phosphate reductoisomerase"/>
    <property type="match status" value="1"/>
</dbReference>
<comment type="function">
    <text evidence="9">Catalyzes the NADPH-dependent rearrangement and reduction of 1-deoxy-D-xylulose-5-phosphate (DXP) to 2-C-methyl-D-erythritol 4-phosphate (MEP).</text>
</comment>
<dbReference type="PANTHER" id="PTHR30525:SF0">
    <property type="entry name" value="1-DEOXY-D-XYLULOSE 5-PHOSPHATE REDUCTOISOMERASE, CHLOROPLASTIC"/>
    <property type="match status" value="1"/>
</dbReference>
<dbReference type="InterPro" id="IPR036169">
    <property type="entry name" value="DXPR_C_sf"/>
</dbReference>
<dbReference type="GO" id="GO:0030604">
    <property type="term" value="F:1-deoxy-D-xylulose-5-phosphate reductoisomerase activity"/>
    <property type="evidence" value="ECO:0007669"/>
    <property type="project" value="UniProtKB-UniRule"/>
</dbReference>
<feature type="binding site" evidence="9">
    <location>
        <position position="133"/>
    </location>
    <ligand>
        <name>Mn(2+)</name>
        <dbReference type="ChEBI" id="CHEBI:29035"/>
    </ligand>
</feature>
<dbReference type="UniPathway" id="UPA00056">
    <property type="reaction ID" value="UER00092"/>
</dbReference>
<dbReference type="RefSeq" id="WP_041050666.1">
    <property type="nucleotide sequence ID" value="NZ_AP014523.1"/>
</dbReference>
<dbReference type="SUPFAM" id="SSF69055">
    <property type="entry name" value="1-deoxy-D-xylulose-5-phosphate reductoisomerase, C-terminal domain"/>
    <property type="match status" value="1"/>
</dbReference>
<gene>
    <name evidence="9" type="primary">dxr</name>
    <name evidence="13" type="ORF">NY40_0838</name>
</gene>
<feature type="binding site" evidence="9">
    <location>
        <position position="134"/>
    </location>
    <ligand>
        <name>1-deoxy-D-xylulose 5-phosphate</name>
        <dbReference type="ChEBI" id="CHEBI:57792"/>
    </ligand>
</feature>
<dbReference type="InterPro" id="IPR003821">
    <property type="entry name" value="DXP_reductoisomerase"/>
</dbReference>
<feature type="domain" description="DXP reductoisomerase C-terminal" evidence="12">
    <location>
        <begin position="242"/>
        <end position="360"/>
    </location>
</feature>
<dbReference type="NCBIfam" id="TIGR00243">
    <property type="entry name" value="Dxr"/>
    <property type="match status" value="1"/>
</dbReference>
<keyword evidence="4 9" id="KW-0521">NADP</keyword>
<dbReference type="Pfam" id="PF13288">
    <property type="entry name" value="DXPR_C"/>
    <property type="match status" value="1"/>
</dbReference>
<feature type="domain" description="1-deoxy-D-xylulose 5-phosphate reductoisomerase N-terminal" evidence="10">
    <location>
        <begin position="1"/>
        <end position="121"/>
    </location>
</feature>
<dbReference type="Pfam" id="PF08436">
    <property type="entry name" value="DXP_redisom_C"/>
    <property type="match status" value="1"/>
</dbReference>
<dbReference type="SUPFAM" id="SSF55347">
    <property type="entry name" value="Glyceraldehyde-3-phosphate dehydrogenase-like, C-terminal domain"/>
    <property type="match status" value="1"/>
</dbReference>
<feature type="binding site" evidence="9">
    <location>
        <position position="31"/>
    </location>
    <ligand>
        <name>NADPH</name>
        <dbReference type="ChEBI" id="CHEBI:57783"/>
    </ligand>
</feature>
<feature type="binding site" evidence="9">
    <location>
        <position position="7"/>
    </location>
    <ligand>
        <name>NADPH</name>
        <dbReference type="ChEBI" id="CHEBI:57783"/>
    </ligand>
</feature>
<evidence type="ECO:0000256" key="3">
    <source>
        <dbReference type="ARBA" id="ARBA00022723"/>
    </source>
</evidence>
<dbReference type="Gene3D" id="1.10.1740.10">
    <property type="match status" value="1"/>
</dbReference>
<evidence type="ECO:0000256" key="6">
    <source>
        <dbReference type="ARBA" id="ARBA00023211"/>
    </source>
</evidence>
<comment type="similarity">
    <text evidence="2 9">Belongs to the DXR family.</text>
</comment>
<accession>A0A060PT76</accession>
<proteinExistence type="inferred from homology"/>
<dbReference type="PANTHER" id="PTHR30525">
    <property type="entry name" value="1-DEOXY-D-XYLULOSE 5-PHOSPHATE REDUCTOISOMERASE"/>
    <property type="match status" value="1"/>
</dbReference>
<feature type="binding site" evidence="9">
    <location>
        <position position="114"/>
    </location>
    <ligand>
        <name>1-deoxy-D-xylulose 5-phosphate</name>
        <dbReference type="ChEBI" id="CHEBI:57792"/>
    </ligand>
</feature>
<feature type="binding site" evidence="9">
    <location>
        <position position="9"/>
    </location>
    <ligand>
        <name>NADPH</name>
        <dbReference type="ChEBI" id="CHEBI:57783"/>
    </ligand>
</feature>
<protein>
    <recommendedName>
        <fullName evidence="9">1-deoxy-D-xylulose 5-phosphate reductoisomerase</fullName>
        <shortName evidence="9">DXP reductoisomerase</shortName>
        <ecNumber evidence="9">1.1.1.267</ecNumber>
    </recommendedName>
    <alternativeName>
        <fullName evidence="9">1-deoxyxylulose-5-phosphate reductoisomerase</fullName>
    </alternativeName>
    <alternativeName>
        <fullName evidence="9">2-C-methyl-D-erythritol 4-phosphate synthase</fullName>
    </alternativeName>
</protein>
<feature type="binding site" evidence="9">
    <location>
        <position position="158"/>
    </location>
    <ligand>
        <name>1-deoxy-D-xylulose 5-phosphate</name>
        <dbReference type="ChEBI" id="CHEBI:57792"/>
    </ligand>
</feature>
<comment type="catalytic activity">
    <reaction evidence="8">
        <text>2-C-methyl-D-erythritol 4-phosphate + NADP(+) = 1-deoxy-D-xylulose 5-phosphate + NADPH + H(+)</text>
        <dbReference type="Rhea" id="RHEA:13717"/>
        <dbReference type="ChEBI" id="CHEBI:15378"/>
        <dbReference type="ChEBI" id="CHEBI:57783"/>
        <dbReference type="ChEBI" id="CHEBI:57792"/>
        <dbReference type="ChEBI" id="CHEBI:58262"/>
        <dbReference type="ChEBI" id="CHEBI:58349"/>
        <dbReference type="EC" id="1.1.1.267"/>
    </reaction>
    <physiologicalReaction direction="right-to-left" evidence="8">
        <dbReference type="Rhea" id="RHEA:13719"/>
    </physiologicalReaction>
</comment>
<sequence length="368" mass="40207">MVVLGSTGSIGKNALKIAKKFGVEIEALSCGKNIALINEQIQVFKPKKVAILDPNDLNDLEPLGAKVFVGLDGIDAMIEECTSNLVLNAIVGVAGLKASFKSLQTNKKLALANKESLVSAGHLLDISQITPIDSEHFGLWALLQNKALKPKSLIISASGGAFRDTPLEFIAIQNAQNALKHPNWSMGSKITIDSASMVNKLFEILETYWLFGASLKIDALIERSSIVHALVEFEDNSIIAHLASADMQLPISYAIDPKLASLNASIKPLDLYALSAIKFEPISMERYTLWRYKDLLLENPKLGVVLNASNEVAMEKFLNQEIAFGGLIKTISQALELYAKKSFKLSSLEEVLELDKEVRERFKNVAGV</sequence>
<evidence type="ECO:0000259" key="10">
    <source>
        <dbReference type="Pfam" id="PF02670"/>
    </source>
</evidence>
<feature type="binding site" evidence="9">
    <location>
        <position position="187"/>
    </location>
    <ligand>
        <name>NADPH</name>
        <dbReference type="ChEBI" id="CHEBI:57783"/>
    </ligand>
</feature>
<feature type="binding site" evidence="9">
    <location>
        <position position="8"/>
    </location>
    <ligand>
        <name>NADPH</name>
        <dbReference type="ChEBI" id="CHEBI:57783"/>
    </ligand>
</feature>
<evidence type="ECO:0000256" key="4">
    <source>
        <dbReference type="ARBA" id="ARBA00022857"/>
    </source>
</evidence>
<dbReference type="EC" id="1.1.1.267" evidence="9"/>
<evidence type="ECO:0000259" key="11">
    <source>
        <dbReference type="Pfam" id="PF08436"/>
    </source>
</evidence>
<feature type="binding site" evidence="9">
    <location>
        <position position="203"/>
    </location>
    <ligand>
        <name>Mn(2+)</name>
        <dbReference type="ChEBI" id="CHEBI:29035"/>
    </ligand>
</feature>
<dbReference type="SUPFAM" id="SSF51735">
    <property type="entry name" value="NAD(P)-binding Rossmann-fold domains"/>
    <property type="match status" value="1"/>
</dbReference>
<evidence type="ECO:0000256" key="2">
    <source>
        <dbReference type="ARBA" id="ARBA00006825"/>
    </source>
</evidence>
<dbReference type="GO" id="GO:0070402">
    <property type="term" value="F:NADPH binding"/>
    <property type="evidence" value="ECO:0007669"/>
    <property type="project" value="InterPro"/>
</dbReference>
<name>A0A060PT76_HELPX</name>
<organism evidence="13 14">
    <name type="scientific">Helicobacter pylori NY40</name>
    <dbReference type="NCBI Taxonomy" id="1426844"/>
    <lineage>
        <taxon>Bacteria</taxon>
        <taxon>Pseudomonadati</taxon>
        <taxon>Campylobacterota</taxon>
        <taxon>Epsilonproteobacteria</taxon>
        <taxon>Campylobacterales</taxon>
        <taxon>Helicobacteraceae</taxon>
        <taxon>Helicobacter</taxon>
    </lineage>
</organism>
<reference evidence="13 14" key="1">
    <citation type="submission" date="2013-11" db="EMBL/GenBank/DDBJ databases">
        <title>Estimation of Helicobacter pylori bacteriophage ecology using H. pylori isolates.</title>
        <authorList>
            <person name="Uchiyama J."/>
            <person name="Takemura-Uchiyama I."/>
            <person name="Ujihara T."/>
            <person name="Matsuzaki S."/>
        </authorList>
    </citation>
    <scope>NUCLEOTIDE SEQUENCE [LARGE SCALE GENOMIC DNA]</scope>
    <source>
        <strain evidence="13 14">NY40</strain>
    </source>
</reference>
<feature type="binding site" evidence="9">
    <location>
        <position position="115"/>
    </location>
    <ligand>
        <name>NADPH</name>
        <dbReference type="ChEBI" id="CHEBI:57783"/>
    </ligand>
</feature>
<evidence type="ECO:0000256" key="8">
    <source>
        <dbReference type="ARBA" id="ARBA00048543"/>
    </source>
</evidence>
<feature type="binding site" evidence="9">
    <location>
        <position position="135"/>
    </location>
    <ligand>
        <name>Mn(2+)</name>
        <dbReference type="ChEBI" id="CHEBI:29035"/>
    </ligand>
</feature>
<comment type="pathway">
    <text evidence="1 9">Isoprenoid biosynthesis; isopentenyl diphosphate biosynthesis via DXP pathway; isopentenyl diphosphate from 1-deoxy-D-xylulose 5-phosphate: step 1/6.</text>
</comment>
<feature type="binding site" evidence="9">
    <location>
        <position position="10"/>
    </location>
    <ligand>
        <name>NADPH</name>
        <dbReference type="ChEBI" id="CHEBI:57783"/>
    </ligand>
</feature>
<evidence type="ECO:0000259" key="12">
    <source>
        <dbReference type="Pfam" id="PF13288"/>
    </source>
</evidence>
<feature type="binding site" evidence="9">
    <location>
        <position position="203"/>
    </location>
    <ligand>
        <name>1-deoxy-D-xylulose 5-phosphate</name>
        <dbReference type="ChEBI" id="CHEBI:57792"/>
    </ligand>
</feature>